<dbReference type="Gene3D" id="3.90.550.10">
    <property type="entry name" value="Spore Coat Polysaccharide Biosynthesis Protein SpsA, Chain A"/>
    <property type="match status" value="1"/>
</dbReference>
<evidence type="ECO:0000256" key="4">
    <source>
        <dbReference type="ARBA" id="ARBA00022692"/>
    </source>
</evidence>
<evidence type="ECO:0000256" key="3">
    <source>
        <dbReference type="ARBA" id="ARBA00022679"/>
    </source>
</evidence>
<keyword evidence="4 7" id="KW-0812">Transmembrane</keyword>
<feature type="domain" description="Glycosyltransferase 2-like" evidence="8">
    <location>
        <begin position="5"/>
        <end position="138"/>
    </location>
</feature>
<dbReference type="InterPro" id="IPR050256">
    <property type="entry name" value="Glycosyltransferase_2"/>
</dbReference>
<comment type="subcellular location">
    <subcellularLocation>
        <location evidence="1">Membrane</location>
        <topology evidence="1">Multi-pass membrane protein</topology>
    </subcellularLocation>
</comment>
<feature type="transmembrane region" description="Helical" evidence="7">
    <location>
        <begin position="199"/>
        <end position="222"/>
    </location>
</feature>
<proteinExistence type="predicted"/>
<accession>A0A382GWC8</accession>
<dbReference type="CDD" id="cd04187">
    <property type="entry name" value="DPM1_like_bac"/>
    <property type="match status" value="1"/>
</dbReference>
<reference evidence="9" key="1">
    <citation type="submission" date="2018-05" db="EMBL/GenBank/DDBJ databases">
        <authorList>
            <person name="Lanie J.A."/>
            <person name="Ng W.-L."/>
            <person name="Kazmierczak K.M."/>
            <person name="Andrzejewski T.M."/>
            <person name="Davidsen T.M."/>
            <person name="Wayne K.J."/>
            <person name="Tettelin H."/>
            <person name="Glass J.I."/>
            <person name="Rusch D."/>
            <person name="Podicherti R."/>
            <person name="Tsui H.-C.T."/>
            <person name="Winkler M.E."/>
        </authorList>
    </citation>
    <scope>NUCLEOTIDE SEQUENCE</scope>
</reference>
<name>A0A382GWC8_9ZZZZ</name>
<dbReference type="SUPFAM" id="SSF53448">
    <property type="entry name" value="Nucleotide-diphospho-sugar transferases"/>
    <property type="match status" value="1"/>
</dbReference>
<evidence type="ECO:0000259" key="8">
    <source>
        <dbReference type="Pfam" id="PF00535"/>
    </source>
</evidence>
<evidence type="ECO:0000256" key="2">
    <source>
        <dbReference type="ARBA" id="ARBA00022676"/>
    </source>
</evidence>
<evidence type="ECO:0000256" key="5">
    <source>
        <dbReference type="ARBA" id="ARBA00022989"/>
    </source>
</evidence>
<dbReference type="InterPro" id="IPR001173">
    <property type="entry name" value="Glyco_trans_2-like"/>
</dbReference>
<evidence type="ECO:0000256" key="6">
    <source>
        <dbReference type="ARBA" id="ARBA00023136"/>
    </source>
</evidence>
<evidence type="ECO:0000256" key="7">
    <source>
        <dbReference type="SAM" id="Phobius"/>
    </source>
</evidence>
<dbReference type="GO" id="GO:0005886">
    <property type="term" value="C:plasma membrane"/>
    <property type="evidence" value="ECO:0007669"/>
    <property type="project" value="TreeGrafter"/>
</dbReference>
<keyword evidence="5 7" id="KW-1133">Transmembrane helix</keyword>
<dbReference type="PANTHER" id="PTHR48090:SF1">
    <property type="entry name" value="PROPHAGE BACTOPRENOL GLUCOSYL TRANSFERASE HOMOLOG"/>
    <property type="match status" value="1"/>
</dbReference>
<keyword evidence="6 7" id="KW-0472">Membrane</keyword>
<keyword evidence="3" id="KW-0808">Transferase</keyword>
<evidence type="ECO:0000256" key="1">
    <source>
        <dbReference type="ARBA" id="ARBA00004141"/>
    </source>
</evidence>
<protein>
    <recommendedName>
        <fullName evidence="8">Glycosyltransferase 2-like domain-containing protein</fullName>
    </recommendedName>
</protein>
<organism evidence="9">
    <name type="scientific">marine metagenome</name>
    <dbReference type="NCBI Taxonomy" id="408172"/>
    <lineage>
        <taxon>unclassified sequences</taxon>
        <taxon>metagenomes</taxon>
        <taxon>ecological metagenomes</taxon>
    </lineage>
</organism>
<gene>
    <name evidence="9" type="ORF">METZ01_LOCUS231881</name>
</gene>
<evidence type="ECO:0000313" key="9">
    <source>
        <dbReference type="EMBL" id="SVB79027.1"/>
    </source>
</evidence>
<keyword evidence="2" id="KW-0328">Glycosyltransferase</keyword>
<dbReference type="Pfam" id="PF00535">
    <property type="entry name" value="Glycos_transf_2"/>
    <property type="match status" value="1"/>
</dbReference>
<dbReference type="GO" id="GO:0016757">
    <property type="term" value="F:glycosyltransferase activity"/>
    <property type="evidence" value="ECO:0007669"/>
    <property type="project" value="UniProtKB-KW"/>
</dbReference>
<dbReference type="InterPro" id="IPR029044">
    <property type="entry name" value="Nucleotide-diphossugar_trans"/>
</dbReference>
<dbReference type="PANTHER" id="PTHR48090">
    <property type="entry name" value="UNDECAPRENYL-PHOSPHATE 4-DEOXY-4-FORMAMIDO-L-ARABINOSE TRANSFERASE-RELATED"/>
    <property type="match status" value="1"/>
</dbReference>
<feature type="transmembrane region" description="Helical" evidence="7">
    <location>
        <begin position="228"/>
        <end position="259"/>
    </location>
</feature>
<dbReference type="AlphaFoldDB" id="A0A382GWC8"/>
<dbReference type="EMBL" id="UINC01057644">
    <property type="protein sequence ID" value="SVB79027.1"/>
    <property type="molecule type" value="Genomic_DNA"/>
</dbReference>
<sequence>MKDVNYELIFVNDDSNDGSLNILKEKMQHFPIKVINMSRRFGSGPCVIAGFEHAKGDAVIYLDSDLQDPPELLPKLIQKFKEGKDVVHTKRLSRAGENPIKMWFTLVAYRIINLFSDINLPINSGDFKLISRRALDAVLSSQEYDPYVRGMSVWAGFDQDVIHYNRESRFAGKTHFSIWGKGPINEFIRGITSYSAAPLYLSILFGFFSVIISILLSIYSLYTKFVGISAFGISGLIIIICFFSGIILVSNGFIGIYVAKIFYQVKGRPKYVIKDIIE</sequence>